<feature type="region of interest" description="Disordered" evidence="1">
    <location>
        <begin position="93"/>
        <end position="117"/>
    </location>
</feature>
<accession>A0A8S5SE21</accession>
<proteinExistence type="predicted"/>
<protein>
    <submittedName>
        <fullName evidence="2">Double zinc ribbon protein</fullName>
    </submittedName>
</protein>
<sequence length="117" mass="13657">MQSNKEKMKARYKRLKELGLCVKCKAPTRDGRACCDACNAYQVQYIREHTEQVYEHNKQRYRSRREKGLCGQCGKPAENGKSMCAECAQRHREANRKSRARRRARDRAGVQPEHQAD</sequence>
<name>A0A8S5SE21_9CAUD</name>
<reference evidence="2" key="1">
    <citation type="journal article" date="2021" name="Proc. Natl. Acad. Sci. U.S.A.">
        <title>A Catalog of Tens of Thousands of Viruses from Human Metagenomes Reveals Hidden Associations with Chronic Diseases.</title>
        <authorList>
            <person name="Tisza M.J."/>
            <person name="Buck C.B."/>
        </authorList>
    </citation>
    <scope>NUCLEOTIDE SEQUENCE</scope>
    <source>
        <strain evidence="2">CtrNG92</strain>
    </source>
</reference>
<evidence type="ECO:0000313" key="2">
    <source>
        <dbReference type="EMBL" id="DAF49209.1"/>
    </source>
</evidence>
<evidence type="ECO:0000256" key="1">
    <source>
        <dbReference type="SAM" id="MobiDB-lite"/>
    </source>
</evidence>
<dbReference type="EMBL" id="BK032578">
    <property type="protein sequence ID" value="DAF49209.1"/>
    <property type="molecule type" value="Genomic_DNA"/>
</dbReference>
<organism evidence="2">
    <name type="scientific">Caudovirales sp. ctrNG92</name>
    <dbReference type="NCBI Taxonomy" id="2827638"/>
    <lineage>
        <taxon>Viruses</taxon>
        <taxon>Duplodnaviria</taxon>
        <taxon>Heunggongvirae</taxon>
        <taxon>Uroviricota</taxon>
        <taxon>Caudoviricetes</taxon>
    </lineage>
</organism>